<gene>
    <name evidence="2" type="ORF">GSPATT00021572001</name>
</gene>
<reference evidence="2 3" key="1">
    <citation type="journal article" date="2006" name="Nature">
        <title>Global trends of whole-genome duplications revealed by the ciliate Paramecium tetraurelia.</title>
        <authorList>
            <consortium name="Genoscope"/>
            <person name="Aury J.-M."/>
            <person name="Jaillon O."/>
            <person name="Duret L."/>
            <person name="Noel B."/>
            <person name="Jubin C."/>
            <person name="Porcel B.M."/>
            <person name="Segurens B."/>
            <person name="Daubin V."/>
            <person name="Anthouard V."/>
            <person name="Aiach N."/>
            <person name="Arnaiz O."/>
            <person name="Billaut A."/>
            <person name="Beisson J."/>
            <person name="Blanc I."/>
            <person name="Bouhouche K."/>
            <person name="Camara F."/>
            <person name="Duharcourt S."/>
            <person name="Guigo R."/>
            <person name="Gogendeau D."/>
            <person name="Katinka M."/>
            <person name="Keller A.-M."/>
            <person name="Kissmehl R."/>
            <person name="Klotz C."/>
            <person name="Koll F."/>
            <person name="Le Moue A."/>
            <person name="Lepere C."/>
            <person name="Malinsky S."/>
            <person name="Nowacki M."/>
            <person name="Nowak J.K."/>
            <person name="Plattner H."/>
            <person name="Poulain J."/>
            <person name="Ruiz F."/>
            <person name="Serrano V."/>
            <person name="Zagulski M."/>
            <person name="Dessen P."/>
            <person name="Betermier M."/>
            <person name="Weissenbach J."/>
            <person name="Scarpelli C."/>
            <person name="Schachter V."/>
            <person name="Sperling L."/>
            <person name="Meyer E."/>
            <person name="Cohen J."/>
            <person name="Wincker P."/>
        </authorList>
    </citation>
    <scope>NUCLEOTIDE SEQUENCE [LARGE SCALE GENOMIC DNA]</scope>
    <source>
        <strain evidence="2 3">Stock d4-2</strain>
    </source>
</reference>
<feature type="transmembrane region" description="Helical" evidence="1">
    <location>
        <begin position="160"/>
        <end position="184"/>
    </location>
</feature>
<evidence type="ECO:0000313" key="2">
    <source>
        <dbReference type="EMBL" id="CAK87946.1"/>
    </source>
</evidence>
<keyword evidence="1" id="KW-0812">Transmembrane</keyword>
<dbReference type="RefSeq" id="XP_001455343.1">
    <property type="nucleotide sequence ID" value="XM_001455306.1"/>
</dbReference>
<keyword evidence="1" id="KW-0472">Membrane</keyword>
<evidence type="ECO:0000313" key="3">
    <source>
        <dbReference type="Proteomes" id="UP000000600"/>
    </source>
</evidence>
<accession>A0DY29</accession>
<evidence type="ECO:0008006" key="4">
    <source>
        <dbReference type="Google" id="ProtNLM"/>
    </source>
</evidence>
<proteinExistence type="predicted"/>
<sequence>MVDNVFRLKSNVQIPRNSDNQNQLGKLSNDFYCYNYKINRIDKQGSITTDTFDHIQRCFTPVKYVIEILAVVMKYQNNNSRNCIAKNQIQPNTKQWRIQICLILKFQLKTMQLVTQQQFMNDLYFIAIGINSEMRGHYALETGFLPIPLYFLGYNSSRQYLINIFTLTICKFAIIMVNNFLLRLRFTTITVTRRQKSVIMNINFLNGISTKRGYQTKGHMKITKTI</sequence>
<name>A0DY29_PARTE</name>
<keyword evidence="3" id="KW-1185">Reference proteome</keyword>
<keyword evidence="1" id="KW-1133">Transmembrane helix</keyword>
<dbReference type="HOGENOM" id="CLU_1226865_0_0_1"/>
<dbReference type="Proteomes" id="UP000000600">
    <property type="component" value="Unassembled WGS sequence"/>
</dbReference>
<dbReference type="AlphaFoldDB" id="A0DY29"/>
<dbReference type="EMBL" id="CT868640">
    <property type="protein sequence ID" value="CAK87946.1"/>
    <property type="molecule type" value="Genomic_DNA"/>
</dbReference>
<evidence type="ECO:0000256" key="1">
    <source>
        <dbReference type="SAM" id="Phobius"/>
    </source>
</evidence>
<dbReference type="InParanoid" id="A0DY29"/>
<organism evidence="2 3">
    <name type="scientific">Paramecium tetraurelia</name>
    <dbReference type="NCBI Taxonomy" id="5888"/>
    <lineage>
        <taxon>Eukaryota</taxon>
        <taxon>Sar</taxon>
        <taxon>Alveolata</taxon>
        <taxon>Ciliophora</taxon>
        <taxon>Intramacronucleata</taxon>
        <taxon>Oligohymenophorea</taxon>
        <taxon>Peniculida</taxon>
        <taxon>Parameciidae</taxon>
        <taxon>Paramecium</taxon>
    </lineage>
</organism>
<dbReference type="KEGG" id="ptm:GSPATT00021572001"/>
<protein>
    <recommendedName>
        <fullName evidence="4">Transmembrane protein</fullName>
    </recommendedName>
</protein>
<dbReference type="GeneID" id="5041128"/>